<protein>
    <submittedName>
        <fullName evidence="1">Uncharacterized protein</fullName>
    </submittedName>
</protein>
<proteinExistence type="predicted"/>
<keyword evidence="2" id="KW-1185">Reference proteome</keyword>
<comment type="caution">
    <text evidence="1">The sequence shown here is derived from an EMBL/GenBank/DDBJ whole genome shotgun (WGS) entry which is preliminary data.</text>
</comment>
<dbReference type="Proteomes" id="UP000234881">
    <property type="component" value="Unassembled WGS sequence"/>
</dbReference>
<dbReference type="AlphaFoldDB" id="A0A2N5XXG9"/>
<dbReference type="EMBL" id="PKUQ01000001">
    <property type="protein sequence ID" value="PLW79180.1"/>
    <property type="molecule type" value="Genomic_DNA"/>
</dbReference>
<name>A0A2N5XXG9_9HYPH</name>
<reference evidence="1 2" key="1">
    <citation type="submission" date="2018-01" db="EMBL/GenBank/DDBJ databases">
        <title>The draft genome sequence of Cohaesibacter sp. H1304.</title>
        <authorList>
            <person name="Wang N.-N."/>
            <person name="Du Z.-J."/>
        </authorList>
    </citation>
    <scope>NUCLEOTIDE SEQUENCE [LARGE SCALE GENOMIC DNA]</scope>
    <source>
        <strain evidence="1 2">H1304</strain>
    </source>
</reference>
<dbReference type="RefSeq" id="WP_101532262.1">
    <property type="nucleotide sequence ID" value="NZ_PKUQ01000001.1"/>
</dbReference>
<gene>
    <name evidence="1" type="ORF">C0081_02855</name>
</gene>
<sequence>MLTFVGRNGLLLQKKQPQAFLYQGLYSFREAEFLDPVVVMLHAAPMAANGEWLTHSSTASHGSFGP</sequence>
<evidence type="ECO:0000313" key="2">
    <source>
        <dbReference type="Proteomes" id="UP000234881"/>
    </source>
</evidence>
<evidence type="ECO:0000313" key="1">
    <source>
        <dbReference type="EMBL" id="PLW79180.1"/>
    </source>
</evidence>
<accession>A0A2N5XXG9</accession>
<organism evidence="1 2">
    <name type="scientific">Cohaesibacter celericrescens</name>
    <dbReference type="NCBI Taxonomy" id="2067669"/>
    <lineage>
        <taxon>Bacteria</taxon>
        <taxon>Pseudomonadati</taxon>
        <taxon>Pseudomonadota</taxon>
        <taxon>Alphaproteobacteria</taxon>
        <taxon>Hyphomicrobiales</taxon>
        <taxon>Cohaesibacteraceae</taxon>
    </lineage>
</organism>